<accession>A0A9D4C2E2</accession>
<dbReference type="EMBL" id="JAIWYP010000013">
    <property type="protein sequence ID" value="KAH3715882.1"/>
    <property type="molecule type" value="Genomic_DNA"/>
</dbReference>
<evidence type="ECO:0000313" key="4">
    <source>
        <dbReference type="Proteomes" id="UP000828390"/>
    </source>
</evidence>
<dbReference type="AlphaFoldDB" id="A0A9D4C2E2"/>
<feature type="region of interest" description="Disordered" evidence="2">
    <location>
        <begin position="1"/>
        <end position="33"/>
    </location>
</feature>
<organism evidence="3 4">
    <name type="scientific">Dreissena polymorpha</name>
    <name type="common">Zebra mussel</name>
    <name type="synonym">Mytilus polymorpha</name>
    <dbReference type="NCBI Taxonomy" id="45954"/>
    <lineage>
        <taxon>Eukaryota</taxon>
        <taxon>Metazoa</taxon>
        <taxon>Spiralia</taxon>
        <taxon>Lophotrochozoa</taxon>
        <taxon>Mollusca</taxon>
        <taxon>Bivalvia</taxon>
        <taxon>Autobranchia</taxon>
        <taxon>Heteroconchia</taxon>
        <taxon>Euheterodonta</taxon>
        <taxon>Imparidentia</taxon>
        <taxon>Neoheterodontei</taxon>
        <taxon>Myida</taxon>
        <taxon>Dreissenoidea</taxon>
        <taxon>Dreissenidae</taxon>
        <taxon>Dreissena</taxon>
    </lineage>
</organism>
<comment type="caution">
    <text evidence="3">The sequence shown here is derived from an EMBL/GenBank/DDBJ whole genome shotgun (WGS) entry which is preliminary data.</text>
</comment>
<keyword evidence="4" id="KW-1185">Reference proteome</keyword>
<sequence length="173" mass="19277">MSGSKVDASTQKTSDGVMSRQDRKRMRPAIGSDSSVDGELSYLDLDTGRVLSENKTGNMMLSSTAHDMMMSKHLSFEKSFEKLQKLDKLDSIEICVKTMSVKMQDFEQRLNINEKITSELKDSVSFMSDQFDIVAISCAQNLSNIAKCDSDLKSLKQENDELRSALSSLNALN</sequence>
<gene>
    <name evidence="3" type="ORF">DPMN_058596</name>
</gene>
<feature type="compositionally biased region" description="Polar residues" evidence="2">
    <location>
        <begin position="1"/>
        <end position="16"/>
    </location>
</feature>
<reference evidence="3" key="1">
    <citation type="journal article" date="2019" name="bioRxiv">
        <title>The Genome of the Zebra Mussel, Dreissena polymorpha: A Resource for Invasive Species Research.</title>
        <authorList>
            <person name="McCartney M.A."/>
            <person name="Auch B."/>
            <person name="Kono T."/>
            <person name="Mallez S."/>
            <person name="Zhang Y."/>
            <person name="Obille A."/>
            <person name="Becker A."/>
            <person name="Abrahante J.E."/>
            <person name="Garbe J."/>
            <person name="Badalamenti J.P."/>
            <person name="Herman A."/>
            <person name="Mangelson H."/>
            <person name="Liachko I."/>
            <person name="Sullivan S."/>
            <person name="Sone E.D."/>
            <person name="Koren S."/>
            <person name="Silverstein K.A.T."/>
            <person name="Beckman K.B."/>
            <person name="Gohl D.M."/>
        </authorList>
    </citation>
    <scope>NUCLEOTIDE SEQUENCE</scope>
    <source>
        <strain evidence="3">Duluth1</strain>
        <tissue evidence="3">Whole animal</tissue>
    </source>
</reference>
<protein>
    <submittedName>
        <fullName evidence="3">Uncharacterized protein</fullName>
    </submittedName>
</protein>
<evidence type="ECO:0000256" key="2">
    <source>
        <dbReference type="SAM" id="MobiDB-lite"/>
    </source>
</evidence>
<evidence type="ECO:0000313" key="3">
    <source>
        <dbReference type="EMBL" id="KAH3715882.1"/>
    </source>
</evidence>
<name>A0A9D4C2E2_DREPO</name>
<evidence type="ECO:0000256" key="1">
    <source>
        <dbReference type="SAM" id="Coils"/>
    </source>
</evidence>
<reference evidence="3" key="2">
    <citation type="submission" date="2020-11" db="EMBL/GenBank/DDBJ databases">
        <authorList>
            <person name="McCartney M.A."/>
            <person name="Auch B."/>
            <person name="Kono T."/>
            <person name="Mallez S."/>
            <person name="Becker A."/>
            <person name="Gohl D.M."/>
            <person name="Silverstein K.A.T."/>
            <person name="Koren S."/>
            <person name="Bechman K.B."/>
            <person name="Herman A."/>
            <person name="Abrahante J.E."/>
            <person name="Garbe J."/>
        </authorList>
    </citation>
    <scope>NUCLEOTIDE SEQUENCE</scope>
    <source>
        <strain evidence="3">Duluth1</strain>
        <tissue evidence="3">Whole animal</tissue>
    </source>
</reference>
<feature type="coiled-coil region" evidence="1">
    <location>
        <begin position="145"/>
        <end position="172"/>
    </location>
</feature>
<keyword evidence="1" id="KW-0175">Coiled coil</keyword>
<dbReference type="Proteomes" id="UP000828390">
    <property type="component" value="Unassembled WGS sequence"/>
</dbReference>
<proteinExistence type="predicted"/>